<feature type="domain" description="Bacterial sugar transferase" evidence="3">
    <location>
        <begin position="40"/>
        <end position="211"/>
    </location>
</feature>
<gene>
    <name evidence="4" type="ORF">K8W24_09265</name>
</gene>
<evidence type="ECO:0000256" key="1">
    <source>
        <dbReference type="ARBA" id="ARBA00006464"/>
    </source>
</evidence>
<dbReference type="PANTHER" id="PTHR30576">
    <property type="entry name" value="COLANIC BIOSYNTHESIS UDP-GLUCOSE LIPID CARRIER TRANSFERASE"/>
    <property type="match status" value="1"/>
</dbReference>
<proteinExistence type="inferred from homology"/>
<name>A0A921GQE2_9MICO</name>
<evidence type="ECO:0000313" key="5">
    <source>
        <dbReference type="Proteomes" id="UP000775129"/>
    </source>
</evidence>
<dbReference type="EMBL" id="DYWO01000271">
    <property type="protein sequence ID" value="HJF49970.1"/>
    <property type="molecule type" value="Genomic_DNA"/>
</dbReference>
<feature type="transmembrane region" description="Helical" evidence="2">
    <location>
        <begin position="44"/>
        <end position="67"/>
    </location>
</feature>
<dbReference type="AlphaFoldDB" id="A0A921GQE2"/>
<dbReference type="PANTHER" id="PTHR30576:SF8">
    <property type="entry name" value="UNDECAPRENYL-PHOSPHATE GALACTOSE PHOSPHOTRANSFERASE"/>
    <property type="match status" value="1"/>
</dbReference>
<evidence type="ECO:0000256" key="2">
    <source>
        <dbReference type="SAM" id="Phobius"/>
    </source>
</evidence>
<keyword evidence="2" id="KW-1133">Transmembrane helix</keyword>
<accession>A0A921GQE2</accession>
<keyword evidence="2" id="KW-0812">Transmembrane</keyword>
<reference evidence="4" key="1">
    <citation type="journal article" date="2021" name="PeerJ">
        <title>Extensive microbial diversity within the chicken gut microbiome revealed by metagenomics and culture.</title>
        <authorList>
            <person name="Gilroy R."/>
            <person name="Ravi A."/>
            <person name="Getino M."/>
            <person name="Pursley I."/>
            <person name="Horton D.L."/>
            <person name="Alikhan N.F."/>
            <person name="Baker D."/>
            <person name="Gharbi K."/>
            <person name="Hall N."/>
            <person name="Watson M."/>
            <person name="Adriaenssens E.M."/>
            <person name="Foster-Nyarko E."/>
            <person name="Jarju S."/>
            <person name="Secka A."/>
            <person name="Antonio M."/>
            <person name="Oren A."/>
            <person name="Chaudhuri R.R."/>
            <person name="La Ragione R."/>
            <person name="Hildebrand F."/>
            <person name="Pallen M.J."/>
        </authorList>
    </citation>
    <scope>NUCLEOTIDE SEQUENCE</scope>
    <source>
        <strain evidence="4">1647</strain>
    </source>
</reference>
<feature type="non-terminal residue" evidence="4">
    <location>
        <position position="229"/>
    </location>
</feature>
<evidence type="ECO:0000313" key="4">
    <source>
        <dbReference type="EMBL" id="HJF49970.1"/>
    </source>
</evidence>
<keyword evidence="2" id="KW-0472">Membrane</keyword>
<dbReference type="InterPro" id="IPR003362">
    <property type="entry name" value="Bact_transf"/>
</dbReference>
<dbReference type="Pfam" id="PF02397">
    <property type="entry name" value="Bac_transf"/>
    <property type="match status" value="1"/>
</dbReference>
<reference evidence="4" key="2">
    <citation type="submission" date="2021-09" db="EMBL/GenBank/DDBJ databases">
        <authorList>
            <person name="Gilroy R."/>
        </authorList>
    </citation>
    <scope>NUCLEOTIDE SEQUENCE</scope>
    <source>
        <strain evidence="4">1647</strain>
    </source>
</reference>
<evidence type="ECO:0000259" key="3">
    <source>
        <dbReference type="Pfam" id="PF02397"/>
    </source>
</evidence>
<dbReference type="GO" id="GO:0016780">
    <property type="term" value="F:phosphotransferase activity, for other substituted phosphate groups"/>
    <property type="evidence" value="ECO:0007669"/>
    <property type="project" value="TreeGrafter"/>
</dbReference>
<comment type="similarity">
    <text evidence="1">Belongs to the bacterial sugar transferase family.</text>
</comment>
<keyword evidence="4" id="KW-0808">Transferase</keyword>
<dbReference type="Proteomes" id="UP000775129">
    <property type="component" value="Unassembled WGS sequence"/>
</dbReference>
<organism evidence="4 5">
    <name type="scientific">Brachybacterium paraconglomeratum</name>
    <dbReference type="NCBI Taxonomy" id="173362"/>
    <lineage>
        <taxon>Bacteria</taxon>
        <taxon>Bacillati</taxon>
        <taxon>Actinomycetota</taxon>
        <taxon>Actinomycetes</taxon>
        <taxon>Micrococcales</taxon>
        <taxon>Dermabacteraceae</taxon>
        <taxon>Brachybacterium</taxon>
    </lineage>
</organism>
<comment type="caution">
    <text evidence="4">The sequence shown here is derived from an EMBL/GenBank/DDBJ whole genome shotgun (WGS) entry which is preliminary data.</text>
</comment>
<sequence length="229" mass="25337">MTQSGAPGRGRRARTIVGPIQHLDPIRLSPGQQSYLRRRRRADVVLGSIGLAITALPMLAISAGVMVTMGRPVLFTKERMTQDGRVFRLRKFRSMRAVAPDGSDDDAARLVPFGRMLRETSLDELPSLWNVVRGDMALVGPRPLTTDYSGRFSAEQFARHTVPAGLTGYAQVHGRNSLAWDDRLTMDQEYVRRVGLVLDLRILVDTVTAVLHRRGVTDEDGVSMADFPG</sequence>
<protein>
    <submittedName>
        <fullName evidence="4">Sugar transferase</fullName>
    </submittedName>
</protein>